<protein>
    <recommendedName>
        <fullName evidence="1">non-specific serine/threonine protein kinase</fullName>
        <ecNumber evidence="1">2.7.11.1</ecNumber>
    </recommendedName>
</protein>
<feature type="transmembrane region" description="Helical" evidence="8">
    <location>
        <begin position="295"/>
        <end position="319"/>
    </location>
</feature>
<feature type="domain" description="Protein kinase" evidence="9">
    <location>
        <begin position="11"/>
        <end position="265"/>
    </location>
</feature>
<evidence type="ECO:0000256" key="6">
    <source>
        <dbReference type="ARBA" id="ARBA00022840"/>
    </source>
</evidence>
<feature type="compositionally biased region" description="Basic and acidic residues" evidence="7">
    <location>
        <begin position="269"/>
        <end position="285"/>
    </location>
</feature>
<evidence type="ECO:0000256" key="8">
    <source>
        <dbReference type="SAM" id="Phobius"/>
    </source>
</evidence>
<reference evidence="11" key="1">
    <citation type="submission" date="2023-07" db="EMBL/GenBank/DDBJ databases">
        <title>30 novel species of actinomycetes from the DSMZ collection.</title>
        <authorList>
            <person name="Nouioui I."/>
        </authorList>
    </citation>
    <scope>NUCLEOTIDE SEQUENCE [LARGE SCALE GENOMIC DNA]</scope>
    <source>
        <strain evidence="11">DSM 45834</strain>
    </source>
</reference>
<gene>
    <name evidence="10" type="ORF">RM445_12790</name>
</gene>
<evidence type="ECO:0000313" key="10">
    <source>
        <dbReference type="EMBL" id="MDT0350402.1"/>
    </source>
</evidence>
<keyword evidence="8" id="KW-0812">Transmembrane</keyword>
<dbReference type="CDD" id="cd14014">
    <property type="entry name" value="STKc_PknB_like"/>
    <property type="match status" value="1"/>
</dbReference>
<dbReference type="EMBL" id="JAVREJ010000007">
    <property type="protein sequence ID" value="MDT0350402.1"/>
    <property type="molecule type" value="Genomic_DNA"/>
</dbReference>
<dbReference type="EC" id="2.7.11.1" evidence="1"/>
<keyword evidence="3 10" id="KW-0808">Transferase</keyword>
<sequence length="320" mass="34065">MIPEPPQLPGFRQLSPLRRERHAEVYRARQDHPDRWVAVTVFDVRLLERGAAEQFRDEARAIGRLAHLGIVAVHAADVLPDGRPYLVTELCEGSLADRIAERGRLDPHEVAAVGLVIGRALQRAHDGGVRHGDLTPGSVLLRDGAVPVLAGVEPAVLRDYRATDAAAPVHAAPETVRADGAVDDRTDVYGLGSILYAALAGAPPFPTRRGEQEHDRLARVLLDKPAAPPGPAWLAELVLAMLAKEPASRPALHRAIGLLAADGVVPGQRDTDVREAAPEPAERRAPVSGRHPAPWALTAACLAVVIAVVAGVLLVWPVAG</sequence>
<proteinExistence type="predicted"/>
<comment type="caution">
    <text evidence="10">The sequence shown here is derived from an EMBL/GenBank/DDBJ whole genome shotgun (WGS) entry which is preliminary data.</text>
</comment>
<keyword evidence="8" id="KW-1133">Transmembrane helix</keyword>
<dbReference type="Pfam" id="PF00069">
    <property type="entry name" value="Pkinase"/>
    <property type="match status" value="1"/>
</dbReference>
<evidence type="ECO:0000256" key="1">
    <source>
        <dbReference type="ARBA" id="ARBA00012513"/>
    </source>
</evidence>
<dbReference type="GO" id="GO:0004674">
    <property type="term" value="F:protein serine/threonine kinase activity"/>
    <property type="evidence" value="ECO:0007669"/>
    <property type="project" value="UniProtKB-EC"/>
</dbReference>
<evidence type="ECO:0000259" key="9">
    <source>
        <dbReference type="PROSITE" id="PS50011"/>
    </source>
</evidence>
<keyword evidence="6" id="KW-0067">ATP-binding</keyword>
<evidence type="ECO:0000256" key="3">
    <source>
        <dbReference type="ARBA" id="ARBA00022679"/>
    </source>
</evidence>
<evidence type="ECO:0000256" key="7">
    <source>
        <dbReference type="SAM" id="MobiDB-lite"/>
    </source>
</evidence>
<keyword evidence="8" id="KW-0472">Membrane</keyword>
<accession>A0ABU2N8Y0</accession>
<dbReference type="InterPro" id="IPR011009">
    <property type="entry name" value="Kinase-like_dom_sf"/>
</dbReference>
<evidence type="ECO:0000256" key="2">
    <source>
        <dbReference type="ARBA" id="ARBA00022527"/>
    </source>
</evidence>
<keyword evidence="4" id="KW-0547">Nucleotide-binding</keyword>
<dbReference type="PANTHER" id="PTHR43289:SF6">
    <property type="entry name" value="SERINE_THREONINE-PROTEIN KINASE NEKL-3"/>
    <property type="match status" value="1"/>
</dbReference>
<dbReference type="PANTHER" id="PTHR43289">
    <property type="entry name" value="MITOGEN-ACTIVATED PROTEIN KINASE KINASE KINASE 20-RELATED"/>
    <property type="match status" value="1"/>
</dbReference>
<feature type="region of interest" description="Disordered" evidence="7">
    <location>
        <begin position="269"/>
        <end position="289"/>
    </location>
</feature>
<organism evidence="10 11">
    <name type="scientific">Pseudonocardia charpentierae</name>
    <dbReference type="NCBI Taxonomy" id="3075545"/>
    <lineage>
        <taxon>Bacteria</taxon>
        <taxon>Bacillati</taxon>
        <taxon>Actinomycetota</taxon>
        <taxon>Actinomycetes</taxon>
        <taxon>Pseudonocardiales</taxon>
        <taxon>Pseudonocardiaceae</taxon>
        <taxon>Pseudonocardia</taxon>
    </lineage>
</organism>
<dbReference type="Gene3D" id="3.30.200.20">
    <property type="entry name" value="Phosphorylase Kinase, domain 1"/>
    <property type="match status" value="1"/>
</dbReference>
<keyword evidence="5 10" id="KW-0418">Kinase</keyword>
<dbReference type="PROSITE" id="PS50011">
    <property type="entry name" value="PROTEIN_KINASE_DOM"/>
    <property type="match status" value="1"/>
</dbReference>
<evidence type="ECO:0000256" key="5">
    <source>
        <dbReference type="ARBA" id="ARBA00022777"/>
    </source>
</evidence>
<dbReference type="SUPFAM" id="SSF56112">
    <property type="entry name" value="Protein kinase-like (PK-like)"/>
    <property type="match status" value="1"/>
</dbReference>
<evidence type="ECO:0000313" key="11">
    <source>
        <dbReference type="Proteomes" id="UP001183202"/>
    </source>
</evidence>
<dbReference type="InterPro" id="IPR000719">
    <property type="entry name" value="Prot_kinase_dom"/>
</dbReference>
<evidence type="ECO:0000256" key="4">
    <source>
        <dbReference type="ARBA" id="ARBA00022741"/>
    </source>
</evidence>
<dbReference type="SMART" id="SM00220">
    <property type="entry name" value="S_TKc"/>
    <property type="match status" value="1"/>
</dbReference>
<dbReference type="RefSeq" id="WP_311556436.1">
    <property type="nucleotide sequence ID" value="NZ_JAVREJ010000007.1"/>
</dbReference>
<keyword evidence="11" id="KW-1185">Reference proteome</keyword>
<dbReference type="Gene3D" id="1.10.510.10">
    <property type="entry name" value="Transferase(Phosphotransferase) domain 1"/>
    <property type="match status" value="1"/>
</dbReference>
<name>A0ABU2N8Y0_9PSEU</name>
<keyword evidence="2" id="KW-0723">Serine/threonine-protein kinase</keyword>
<dbReference type="Proteomes" id="UP001183202">
    <property type="component" value="Unassembled WGS sequence"/>
</dbReference>